<dbReference type="GO" id="GO:0007062">
    <property type="term" value="P:sister chromatid cohesion"/>
    <property type="evidence" value="ECO:0007669"/>
    <property type="project" value="UniProtKB-UniRule"/>
</dbReference>
<comment type="similarity">
    <text evidence="1 2">Belongs to the SCC3 family.</text>
</comment>
<keyword evidence="2" id="KW-0159">Chromosome partition</keyword>
<evidence type="ECO:0000256" key="1">
    <source>
        <dbReference type="ARBA" id="ARBA00005486"/>
    </source>
</evidence>
<keyword evidence="2" id="KW-0158">Chromosome</keyword>
<dbReference type="InterPro" id="IPR039662">
    <property type="entry name" value="Cohesin_Scc3/SA"/>
</dbReference>
<name>A0A8C3Q8G6_GEOPR</name>
<keyword evidence="4" id="KW-1185">Reference proteome</keyword>
<dbReference type="GO" id="GO:0051301">
    <property type="term" value="P:cell division"/>
    <property type="evidence" value="ECO:0007669"/>
    <property type="project" value="UniProtKB-UniRule"/>
</dbReference>
<comment type="subunit">
    <text evidence="2">Part of the cohesin complex which is composed of a heterodimer between a SMC1 protein (SMC1A or SMC1B) and SMC3, which are attached via their hinge domain, and RAD21 which link them at their heads, and one STAG protein.</text>
</comment>
<dbReference type="Ensembl" id="ENSCPVT00000011676.2">
    <property type="protein sequence ID" value="ENSCPVP00000011188.2"/>
    <property type="gene ID" value="ENSCPVG00000008187.2"/>
</dbReference>
<dbReference type="Proteomes" id="UP000694382">
    <property type="component" value="Chromosome 1"/>
</dbReference>
<reference evidence="3" key="2">
    <citation type="submission" date="2025-08" db="UniProtKB">
        <authorList>
            <consortium name="Ensembl"/>
        </authorList>
    </citation>
    <scope>IDENTIFICATION</scope>
</reference>
<evidence type="ECO:0000256" key="2">
    <source>
        <dbReference type="RuleBase" id="RU369063"/>
    </source>
</evidence>
<comment type="function">
    <text evidence="2">Component of cohesin complex, a complex required for the cohesion of sister chromatids after DNA replication. The cohesin complex apparently forms a large proteinaceous ring within which sister chromatids can be trapped. At anaphase, the complex is cleaved and dissociates from chromatin, allowing sister chromatids to segregate.</text>
</comment>
<dbReference type="InterPro" id="IPR020839">
    <property type="entry name" value="SCD"/>
</dbReference>
<proteinExistence type="inferred from homology"/>
<protein>
    <recommendedName>
        <fullName evidence="2">Cohesin subunit SA</fullName>
    </recommendedName>
    <alternativeName>
        <fullName evidence="2">SCC3 homolog</fullName>
    </alternativeName>
    <alternativeName>
        <fullName evidence="2">Stromal antigen</fullName>
    </alternativeName>
</protein>
<comment type="subcellular location">
    <subcellularLocation>
        <location evidence="2">Nucleus</location>
    </subcellularLocation>
    <subcellularLocation>
        <location evidence="2">Chromosome</location>
    </subcellularLocation>
    <subcellularLocation>
        <location evidence="2">Chromosome</location>
        <location evidence="2">Centromere</location>
    </subcellularLocation>
</comment>
<dbReference type="InterPro" id="IPR016024">
    <property type="entry name" value="ARM-type_fold"/>
</dbReference>
<dbReference type="InterPro" id="IPR013721">
    <property type="entry name" value="STAG"/>
</dbReference>
<reference evidence="3" key="1">
    <citation type="submission" date="2020-02" db="EMBL/GenBank/DDBJ databases">
        <authorList>
            <person name="Enbody D E."/>
            <person name="Pettersson E M."/>
        </authorList>
    </citation>
    <scope>NUCLEOTIDE SEQUENCE [LARGE SCALE GENOMIC DNA]</scope>
</reference>
<dbReference type="PROSITE" id="PS51425">
    <property type="entry name" value="SCD"/>
    <property type="match status" value="1"/>
</dbReference>
<keyword evidence="2" id="KW-0539">Nucleus</keyword>
<dbReference type="GO" id="GO:0000785">
    <property type="term" value="C:chromatin"/>
    <property type="evidence" value="ECO:0007669"/>
    <property type="project" value="UniProtKB-UniRule"/>
</dbReference>
<reference evidence="3" key="3">
    <citation type="submission" date="2025-09" db="UniProtKB">
        <authorList>
            <consortium name="Ensembl"/>
        </authorList>
    </citation>
    <scope>IDENTIFICATION</scope>
</reference>
<dbReference type="GO" id="GO:0005634">
    <property type="term" value="C:nucleus"/>
    <property type="evidence" value="ECO:0007669"/>
    <property type="project" value="UniProtKB-SubCell"/>
</dbReference>
<dbReference type="Pfam" id="PF08514">
    <property type="entry name" value="STAG"/>
    <property type="match status" value="1"/>
</dbReference>
<dbReference type="AlphaFoldDB" id="A0A8C3Q8G6"/>
<sequence>MDTIISLLTGLADSMVRAFRHTSTLAAMKLLTAVVSVHLNLDVNKHNAQRLYEVEKKRLSGKRTSYRLDQLERKRKEVREVSYIDVIPEIRATCMEEIGSWIKAYPDAFLNDSYLKYVGWMLYDKQAEVRLKCLLGLQGIYSRKELVSRMDLFTNRFKDRIVSMPLDKDHEVAVQAMKLLMLMSQNCGDVLSAEDCEMLYQFVYTTHRPLAVAAGEFLYKRYLCLPTSCIVSFVLELSWIYLRGILSINFSDESVPTERQMKRNFCFDESAVTSARLSCLCWS</sequence>
<dbReference type="GO" id="GO:0003682">
    <property type="term" value="F:chromatin binding"/>
    <property type="evidence" value="ECO:0007669"/>
    <property type="project" value="TreeGrafter"/>
</dbReference>
<evidence type="ECO:0000313" key="3">
    <source>
        <dbReference type="Ensembl" id="ENSCPVP00000011188.2"/>
    </source>
</evidence>
<dbReference type="SUPFAM" id="SSF48371">
    <property type="entry name" value="ARM repeat"/>
    <property type="match status" value="1"/>
</dbReference>
<keyword evidence="2" id="KW-0132">Cell division</keyword>
<dbReference type="GO" id="GO:0007059">
    <property type="term" value="P:chromosome segregation"/>
    <property type="evidence" value="ECO:0007669"/>
    <property type="project" value="UniProtKB-KW"/>
</dbReference>
<dbReference type="PANTHER" id="PTHR11199:SF2">
    <property type="entry name" value="COHESIN SUBUNIT SA"/>
    <property type="match status" value="1"/>
</dbReference>
<evidence type="ECO:0000313" key="4">
    <source>
        <dbReference type="Proteomes" id="UP000694382"/>
    </source>
</evidence>
<dbReference type="PANTHER" id="PTHR11199">
    <property type="entry name" value="STROMAL ANTIGEN"/>
    <property type="match status" value="1"/>
</dbReference>
<dbReference type="Pfam" id="PF21581">
    <property type="entry name" value="SCD"/>
    <property type="match status" value="1"/>
</dbReference>
<dbReference type="GO" id="GO:0000775">
    <property type="term" value="C:chromosome, centromeric region"/>
    <property type="evidence" value="ECO:0007669"/>
    <property type="project" value="UniProtKB-SubCell"/>
</dbReference>
<organism evidence="3 4">
    <name type="scientific">Geospiza parvula</name>
    <name type="common">Small tree-finch</name>
    <name type="synonym">Camarhynchus parvulus</name>
    <dbReference type="NCBI Taxonomy" id="87175"/>
    <lineage>
        <taxon>Eukaryota</taxon>
        <taxon>Metazoa</taxon>
        <taxon>Chordata</taxon>
        <taxon>Craniata</taxon>
        <taxon>Vertebrata</taxon>
        <taxon>Euteleostomi</taxon>
        <taxon>Archelosauria</taxon>
        <taxon>Archosauria</taxon>
        <taxon>Dinosauria</taxon>
        <taxon>Saurischia</taxon>
        <taxon>Theropoda</taxon>
        <taxon>Coelurosauria</taxon>
        <taxon>Aves</taxon>
        <taxon>Neognathae</taxon>
        <taxon>Neoaves</taxon>
        <taxon>Telluraves</taxon>
        <taxon>Australaves</taxon>
        <taxon>Passeriformes</taxon>
        <taxon>Thraupidae</taxon>
        <taxon>Camarhynchus</taxon>
    </lineage>
</organism>
<dbReference type="GO" id="GO:0008278">
    <property type="term" value="C:cohesin complex"/>
    <property type="evidence" value="ECO:0007669"/>
    <property type="project" value="UniProtKB-UniRule"/>
</dbReference>
<accession>A0A8C3Q8G6</accession>
<keyword evidence="2" id="KW-0131">Cell cycle</keyword>
<accession>A0A8U8BJC7</accession>